<accession>A0A1J5QFA6</accession>
<dbReference type="InterPro" id="IPR036102">
    <property type="entry name" value="OsmC/Ohrsf"/>
</dbReference>
<evidence type="ECO:0000256" key="1">
    <source>
        <dbReference type="SAM" id="MobiDB-lite"/>
    </source>
</evidence>
<organism evidence="2">
    <name type="scientific">mine drainage metagenome</name>
    <dbReference type="NCBI Taxonomy" id="410659"/>
    <lineage>
        <taxon>unclassified sequences</taxon>
        <taxon>metagenomes</taxon>
        <taxon>ecological metagenomes</taxon>
    </lineage>
</organism>
<dbReference type="Gene3D" id="3.30.300.20">
    <property type="match status" value="1"/>
</dbReference>
<dbReference type="EMBL" id="MLJW01001359">
    <property type="protein sequence ID" value="OIQ78663.1"/>
    <property type="molecule type" value="Genomic_DNA"/>
</dbReference>
<dbReference type="InterPro" id="IPR003718">
    <property type="entry name" value="OsmC/Ohr_fam"/>
</dbReference>
<dbReference type="AlphaFoldDB" id="A0A1J5QFA6"/>
<name>A0A1J5QFA6_9ZZZZ</name>
<feature type="region of interest" description="Disordered" evidence="1">
    <location>
        <begin position="148"/>
        <end position="172"/>
    </location>
</feature>
<reference evidence="2" key="1">
    <citation type="submission" date="2016-10" db="EMBL/GenBank/DDBJ databases">
        <title>Sequence of Gallionella enrichment culture.</title>
        <authorList>
            <person name="Poehlein A."/>
            <person name="Muehling M."/>
            <person name="Daniel R."/>
        </authorList>
    </citation>
    <scope>NUCLEOTIDE SEQUENCE</scope>
</reference>
<dbReference type="InterPro" id="IPR015946">
    <property type="entry name" value="KH_dom-like_a/b"/>
</dbReference>
<dbReference type="SUPFAM" id="SSF82784">
    <property type="entry name" value="OsmC-like"/>
    <property type="match status" value="1"/>
</dbReference>
<proteinExistence type="predicted"/>
<evidence type="ECO:0000313" key="2">
    <source>
        <dbReference type="EMBL" id="OIQ78663.1"/>
    </source>
</evidence>
<sequence length="172" mass="17903">MTETTATTAPSNPTPTTLWVERTGTRTYTGRSSRGAEVLIGPAEAGAVFTPGELLKIALAGCTGMSADNALSRRLGADVPVTVRVSGQADRENEYYPALAEELVVDMSSLDEAQRARLLTVVRRAVDQVCTVGRTLSRSTPIELVIDPGPGAEPVSGPLAGLTPVPRAGSEA</sequence>
<comment type="caution">
    <text evidence="2">The sequence shown here is derived from an EMBL/GenBank/DDBJ whole genome shotgun (WGS) entry which is preliminary data.</text>
</comment>
<dbReference type="Pfam" id="PF02566">
    <property type="entry name" value="OsmC"/>
    <property type="match status" value="1"/>
</dbReference>
<gene>
    <name evidence="2" type="ORF">GALL_396240</name>
</gene>
<protein>
    <submittedName>
        <fullName evidence="2">OsmC-like protein</fullName>
    </submittedName>
</protein>